<keyword evidence="4" id="KW-0812">Transmembrane</keyword>
<evidence type="ECO:0000256" key="2">
    <source>
        <dbReference type="ARBA" id="ARBA00022801"/>
    </source>
</evidence>
<comment type="caution">
    <text evidence="6">The sequence shown here is derived from an EMBL/GenBank/DDBJ whole genome shotgun (WGS) entry which is preliminary data.</text>
</comment>
<keyword evidence="4" id="KW-1133">Transmembrane helix</keyword>
<comment type="similarity">
    <text evidence="1">Belongs to the IUNH family.</text>
</comment>
<dbReference type="PANTHER" id="PTHR12304">
    <property type="entry name" value="INOSINE-URIDINE PREFERRING NUCLEOSIDE HYDROLASE"/>
    <property type="match status" value="1"/>
</dbReference>
<dbReference type="Pfam" id="PF01156">
    <property type="entry name" value="IU_nuc_hydro"/>
    <property type="match status" value="1"/>
</dbReference>
<dbReference type="OrthoDB" id="432381at2759"/>
<dbReference type="GO" id="GO:0005829">
    <property type="term" value="C:cytosol"/>
    <property type="evidence" value="ECO:0007669"/>
    <property type="project" value="TreeGrafter"/>
</dbReference>
<dbReference type="Gene3D" id="3.90.245.10">
    <property type="entry name" value="Ribonucleoside hydrolase-like"/>
    <property type="match status" value="1"/>
</dbReference>
<dbReference type="EMBL" id="LPNL01000009">
    <property type="protein sequence ID" value="OEJ81674.1"/>
    <property type="molecule type" value="Genomic_DNA"/>
</dbReference>
<dbReference type="GO" id="GO:0006152">
    <property type="term" value="P:purine nucleoside catabolic process"/>
    <property type="evidence" value="ECO:0007669"/>
    <property type="project" value="TreeGrafter"/>
</dbReference>
<dbReference type="InterPro" id="IPR001910">
    <property type="entry name" value="Inosine/uridine_hydrolase_dom"/>
</dbReference>
<keyword evidence="7" id="KW-1185">Reference proteome</keyword>
<keyword evidence="3" id="KW-0326">Glycosidase</keyword>
<accession>A0A1E5R468</accession>
<proteinExistence type="inferred from homology"/>
<protein>
    <submittedName>
        <fullName evidence="6">Uridine nucleosidase</fullName>
    </submittedName>
</protein>
<feature type="transmembrane region" description="Helical" evidence="4">
    <location>
        <begin position="335"/>
        <end position="353"/>
    </location>
</feature>
<evidence type="ECO:0000313" key="6">
    <source>
        <dbReference type="EMBL" id="OEJ81674.1"/>
    </source>
</evidence>
<dbReference type="AlphaFoldDB" id="A0A1E5R468"/>
<reference evidence="7" key="1">
    <citation type="journal article" date="2016" name="Genome Announc.">
        <title>Genome sequences of three species of Hanseniaspora isolated from spontaneous wine fermentations.</title>
        <authorList>
            <person name="Sternes P.R."/>
            <person name="Lee D."/>
            <person name="Kutyna D.R."/>
            <person name="Borneman A.R."/>
        </authorList>
    </citation>
    <scope>NUCLEOTIDE SEQUENCE [LARGE SCALE GENOMIC DNA]</scope>
    <source>
        <strain evidence="7">AWRI3578</strain>
    </source>
</reference>
<keyword evidence="2" id="KW-0378">Hydrolase</keyword>
<evidence type="ECO:0000259" key="5">
    <source>
        <dbReference type="Pfam" id="PF01156"/>
    </source>
</evidence>
<dbReference type="Proteomes" id="UP000095605">
    <property type="component" value="Unassembled WGS sequence"/>
</dbReference>
<dbReference type="SUPFAM" id="SSF53590">
    <property type="entry name" value="Nucleoside hydrolase"/>
    <property type="match status" value="1"/>
</dbReference>
<evidence type="ECO:0000256" key="3">
    <source>
        <dbReference type="ARBA" id="ARBA00023295"/>
    </source>
</evidence>
<dbReference type="InterPro" id="IPR023186">
    <property type="entry name" value="IUNH"/>
</dbReference>
<feature type="domain" description="Inosine/uridine-preferring nucleoside hydrolase" evidence="5">
    <location>
        <begin position="7"/>
        <end position="244"/>
    </location>
</feature>
<dbReference type="GO" id="GO:0008477">
    <property type="term" value="F:purine nucleosidase activity"/>
    <property type="evidence" value="ECO:0007669"/>
    <property type="project" value="TreeGrafter"/>
</dbReference>
<evidence type="ECO:0000256" key="4">
    <source>
        <dbReference type="SAM" id="Phobius"/>
    </source>
</evidence>
<organism evidence="6 7">
    <name type="scientific">Hanseniaspora opuntiae</name>
    <dbReference type="NCBI Taxonomy" id="211096"/>
    <lineage>
        <taxon>Eukaryota</taxon>
        <taxon>Fungi</taxon>
        <taxon>Dikarya</taxon>
        <taxon>Ascomycota</taxon>
        <taxon>Saccharomycotina</taxon>
        <taxon>Saccharomycetes</taxon>
        <taxon>Saccharomycodales</taxon>
        <taxon>Saccharomycodaceae</taxon>
        <taxon>Hanseniaspora</taxon>
    </lineage>
</organism>
<keyword evidence="4" id="KW-0472">Membrane</keyword>
<evidence type="ECO:0000313" key="7">
    <source>
        <dbReference type="Proteomes" id="UP000095605"/>
    </source>
</evidence>
<sequence>MGKKVNIFIDCCTGINESFIIPTLISLAINYDHINIIGISISYGEGWADLNLHTLQQILSLLQVNSQIDIYKGVDHSLTAEENFPNRPHNLLKPNYPNITGDILKNKFEQFNNEKNIFISLTNLTCISTLIMQCPDLRLYIDKFICSAGAFDDDFNKEINIFMDPHAANHIFQDPIIKNKVIMFPYGVTSKFSMKARKFDKLKCNIPQYFSKTGEQKHGLLPTAGETTDNAIMHGLPALICILEYTDKNSSSYEWGYKEHKLLFNTEGQNRGKANILKVVENTKSTPQLLGIDQKGSVVVYDMNYDDAWNTFCHYFDEADETYTKLNHSWKTDNIKLLSVLILFLSLFLSFIYRVY</sequence>
<name>A0A1E5R468_9ASCO</name>
<evidence type="ECO:0000256" key="1">
    <source>
        <dbReference type="ARBA" id="ARBA00009176"/>
    </source>
</evidence>
<dbReference type="InterPro" id="IPR036452">
    <property type="entry name" value="Ribo_hydro-like"/>
</dbReference>
<dbReference type="PANTHER" id="PTHR12304:SF4">
    <property type="entry name" value="URIDINE NUCLEOSIDASE"/>
    <property type="match status" value="1"/>
</dbReference>
<gene>
    <name evidence="6" type="ORF">AWRI3578_g3920</name>
</gene>